<proteinExistence type="predicted"/>
<gene>
    <name evidence="2" type="ORF">ID810_03495</name>
</gene>
<dbReference type="InterPro" id="IPR005149">
    <property type="entry name" value="Tscrpt_reg_PadR_N"/>
</dbReference>
<accession>A0A7T0LLL1</accession>
<evidence type="ECO:0000259" key="1">
    <source>
        <dbReference type="Pfam" id="PF03551"/>
    </source>
</evidence>
<dbReference type="Gene3D" id="1.10.10.10">
    <property type="entry name" value="Winged helix-like DNA-binding domain superfamily/Winged helix DNA-binding domain"/>
    <property type="match status" value="1"/>
</dbReference>
<organism evidence="2 3">
    <name type="scientific">Actinomyces respiraculi</name>
    <dbReference type="NCBI Taxonomy" id="2744574"/>
    <lineage>
        <taxon>Bacteria</taxon>
        <taxon>Bacillati</taxon>
        <taxon>Actinomycetota</taxon>
        <taxon>Actinomycetes</taxon>
        <taxon>Actinomycetales</taxon>
        <taxon>Actinomycetaceae</taxon>
        <taxon>Actinomyces</taxon>
    </lineage>
</organism>
<dbReference type="InterPro" id="IPR036390">
    <property type="entry name" value="WH_DNA-bd_sf"/>
</dbReference>
<dbReference type="PANTHER" id="PTHR33169:SF26">
    <property type="entry name" value="CONSERVED PROTEIN"/>
    <property type="match status" value="1"/>
</dbReference>
<reference evidence="2 3" key="1">
    <citation type="submission" date="2020-11" db="EMBL/GenBank/DDBJ databases">
        <title>Actinomyces sp. ZJ750.</title>
        <authorList>
            <person name="Zhou J."/>
        </authorList>
    </citation>
    <scope>NUCLEOTIDE SEQUENCE [LARGE SCALE GENOMIC DNA]</scope>
    <source>
        <strain evidence="2 3">ZJ750</strain>
    </source>
</reference>
<dbReference type="InterPro" id="IPR036388">
    <property type="entry name" value="WH-like_DNA-bd_sf"/>
</dbReference>
<dbReference type="SUPFAM" id="SSF46785">
    <property type="entry name" value="Winged helix' DNA-binding domain"/>
    <property type="match status" value="1"/>
</dbReference>
<name>A0A7T0LLL1_9ACTO</name>
<dbReference type="Pfam" id="PF03551">
    <property type="entry name" value="PadR"/>
    <property type="match status" value="1"/>
</dbReference>
<dbReference type="RefSeq" id="WP_166855140.1">
    <property type="nucleotide sequence ID" value="NZ_CP063989.1"/>
</dbReference>
<dbReference type="Proteomes" id="UP000594637">
    <property type="component" value="Chromosome"/>
</dbReference>
<sequence length="173" mass="19281">MLDLQILGLLDDGPLHGYEIRRRLLDLSGPGTRLSDGALYPALLRLERAGMVTRSQDAGARGRSRQVLTLTDAGRERLHALLRDVNGADVESMPRFMMVLAFLSHLPDAGEREAVLRRRLAAMETAPAFFTDDGVPRRLAQETDPYRRAMLLIARAARQAELAWLHEQLGESV</sequence>
<dbReference type="EMBL" id="CP063989">
    <property type="protein sequence ID" value="QPL06022.1"/>
    <property type="molecule type" value="Genomic_DNA"/>
</dbReference>
<dbReference type="PANTHER" id="PTHR33169">
    <property type="entry name" value="PADR-FAMILY TRANSCRIPTIONAL REGULATOR"/>
    <property type="match status" value="1"/>
</dbReference>
<protein>
    <submittedName>
        <fullName evidence="2">Helix-turn-helix transcriptional regulator</fullName>
    </submittedName>
</protein>
<keyword evidence="3" id="KW-1185">Reference proteome</keyword>
<dbReference type="KEGG" id="arep:ID810_03495"/>
<feature type="domain" description="Transcription regulator PadR N-terminal" evidence="1">
    <location>
        <begin position="6"/>
        <end position="79"/>
    </location>
</feature>
<evidence type="ECO:0000313" key="2">
    <source>
        <dbReference type="EMBL" id="QPL06022.1"/>
    </source>
</evidence>
<dbReference type="InterPro" id="IPR052509">
    <property type="entry name" value="Metal_resp_DNA-bind_regulator"/>
</dbReference>
<dbReference type="AlphaFoldDB" id="A0A7T0LLL1"/>
<evidence type="ECO:0000313" key="3">
    <source>
        <dbReference type="Proteomes" id="UP000594637"/>
    </source>
</evidence>